<reference evidence="2 3" key="1">
    <citation type="submission" date="2011-11" db="EMBL/GenBank/DDBJ databases">
        <title>The Noncontiguous Finished genome of Desulfosporosinus youngiae DSM 17734.</title>
        <authorList>
            <consortium name="US DOE Joint Genome Institute (JGI-PGF)"/>
            <person name="Lucas S."/>
            <person name="Han J."/>
            <person name="Lapidus A."/>
            <person name="Cheng J.-F."/>
            <person name="Goodwin L."/>
            <person name="Pitluck S."/>
            <person name="Peters L."/>
            <person name="Ovchinnikova G."/>
            <person name="Lu M."/>
            <person name="Land M.L."/>
            <person name="Hauser L."/>
            <person name="Pester M."/>
            <person name="Spring S."/>
            <person name="Ollivier B."/>
            <person name="Rattei T."/>
            <person name="Klenk H.-P."/>
            <person name="Wagner M."/>
            <person name="Loy A."/>
            <person name="Woyke T.J."/>
        </authorList>
    </citation>
    <scope>NUCLEOTIDE SEQUENCE [LARGE SCALE GENOMIC DNA]</scope>
    <source>
        <strain evidence="2 3">DSM 17734</strain>
    </source>
</reference>
<feature type="chain" id="PRO_5003602310" description="Lipoprotein" evidence="1">
    <location>
        <begin position="27"/>
        <end position="164"/>
    </location>
</feature>
<dbReference type="eggNOG" id="ENOG502ZQC5">
    <property type="taxonomic scope" value="Bacteria"/>
</dbReference>
<dbReference type="EMBL" id="CM001441">
    <property type="protein sequence ID" value="EHQ90506.1"/>
    <property type="molecule type" value="Genomic_DNA"/>
</dbReference>
<organism evidence="2 3">
    <name type="scientific">Desulfosporosinus youngiae DSM 17734</name>
    <dbReference type="NCBI Taxonomy" id="768710"/>
    <lineage>
        <taxon>Bacteria</taxon>
        <taxon>Bacillati</taxon>
        <taxon>Bacillota</taxon>
        <taxon>Clostridia</taxon>
        <taxon>Eubacteriales</taxon>
        <taxon>Desulfitobacteriaceae</taxon>
        <taxon>Desulfosporosinus</taxon>
    </lineage>
</organism>
<dbReference type="OrthoDB" id="1777375at2"/>
<accession>H5XWJ8</accession>
<feature type="signal peptide" evidence="1">
    <location>
        <begin position="1"/>
        <end position="26"/>
    </location>
</feature>
<name>H5XWJ8_9FIRM</name>
<protein>
    <recommendedName>
        <fullName evidence="4">Lipoprotein</fullName>
    </recommendedName>
</protein>
<dbReference type="Proteomes" id="UP000005104">
    <property type="component" value="Chromosome"/>
</dbReference>
<proteinExistence type="predicted"/>
<keyword evidence="3" id="KW-1185">Reference proteome</keyword>
<dbReference type="RefSeq" id="WP_007784929.1">
    <property type="nucleotide sequence ID" value="NZ_CM001441.1"/>
</dbReference>
<evidence type="ECO:0008006" key="4">
    <source>
        <dbReference type="Google" id="ProtNLM"/>
    </source>
</evidence>
<sequence length="164" mass="17704">MKKVLIFILTVALAASLAGCKSPAEAATEKAAEKIFENTTGSKLDIEGDKVSVTGKDGSQLIVGENKWPTDKVGREIPAMACGRVAYVYNDDKSCNIILQEVRENDVEDYLAVIRAAGFSGDKAAYSDDINSIYLADNGQGINIQLGYNHEEEQLSLTAIKTQQ</sequence>
<evidence type="ECO:0000313" key="2">
    <source>
        <dbReference type="EMBL" id="EHQ90506.1"/>
    </source>
</evidence>
<evidence type="ECO:0000256" key="1">
    <source>
        <dbReference type="SAM" id="SignalP"/>
    </source>
</evidence>
<dbReference type="HOGENOM" id="CLU_1624455_0_0_9"/>
<evidence type="ECO:0000313" key="3">
    <source>
        <dbReference type="Proteomes" id="UP000005104"/>
    </source>
</evidence>
<dbReference type="PROSITE" id="PS51257">
    <property type="entry name" value="PROKAR_LIPOPROTEIN"/>
    <property type="match status" value="1"/>
</dbReference>
<gene>
    <name evidence="2" type="ORF">DesyoDRAFT_3499</name>
</gene>
<dbReference type="AlphaFoldDB" id="H5XWJ8"/>
<keyword evidence="1" id="KW-0732">Signal</keyword>